<feature type="transmembrane region" description="Helical" evidence="1">
    <location>
        <begin position="75"/>
        <end position="96"/>
    </location>
</feature>
<keyword evidence="1" id="KW-0472">Membrane</keyword>
<reference evidence="2 3" key="1">
    <citation type="submission" date="2018-11" db="EMBL/GenBank/DDBJ databases">
        <title>Tabrizicola sp. isolated from sediment of alpine lake.</title>
        <authorList>
            <person name="Liu Z."/>
        </authorList>
    </citation>
    <scope>NUCLEOTIDE SEQUENCE [LARGE SCALE GENOMIC DNA]</scope>
    <source>
        <strain evidence="2 3">DRYC-M-16</strain>
    </source>
</reference>
<evidence type="ECO:0000313" key="3">
    <source>
        <dbReference type="Proteomes" id="UP000297741"/>
    </source>
</evidence>
<keyword evidence="1" id="KW-1133">Transmembrane helix</keyword>
<proteinExistence type="predicted"/>
<organism evidence="2 3">
    <name type="scientific">Pseudotabrizicola sediminis</name>
    <dbReference type="NCBI Taxonomy" id="2486418"/>
    <lineage>
        <taxon>Bacteria</taxon>
        <taxon>Pseudomonadati</taxon>
        <taxon>Pseudomonadota</taxon>
        <taxon>Alphaproteobacteria</taxon>
        <taxon>Rhodobacterales</taxon>
        <taxon>Paracoccaceae</taxon>
        <taxon>Pseudotabrizicola</taxon>
    </lineage>
</organism>
<dbReference type="EMBL" id="RPEM01000003">
    <property type="protein sequence ID" value="TGD44210.1"/>
    <property type="molecule type" value="Genomic_DNA"/>
</dbReference>
<sequence length="115" mass="12687">MTRFALFLVLEAVNLHERGKQSMNRPTLLQGGATTVADHKPLFNQHGTRVMTLLPNQPSHSPFLWFWNDESGAVTIDWVVLTAGVVGLVLLVFTVFTPEVFDAAITAINGAMRQP</sequence>
<gene>
    <name evidence="2" type="ORF">EEB11_05820</name>
</gene>
<evidence type="ECO:0000256" key="1">
    <source>
        <dbReference type="SAM" id="Phobius"/>
    </source>
</evidence>
<accession>A0ABY2KNK1</accession>
<comment type="caution">
    <text evidence="2">The sequence shown here is derived from an EMBL/GenBank/DDBJ whole genome shotgun (WGS) entry which is preliminary data.</text>
</comment>
<evidence type="ECO:0000313" key="2">
    <source>
        <dbReference type="EMBL" id="TGD44210.1"/>
    </source>
</evidence>
<keyword evidence="1" id="KW-0812">Transmembrane</keyword>
<dbReference type="RefSeq" id="WP_135429477.1">
    <property type="nucleotide sequence ID" value="NZ_RPEM01000003.1"/>
</dbReference>
<name>A0ABY2KNK1_9RHOB</name>
<protein>
    <submittedName>
        <fullName evidence="2">Uncharacterized protein</fullName>
    </submittedName>
</protein>
<keyword evidence="3" id="KW-1185">Reference proteome</keyword>
<dbReference type="Proteomes" id="UP000297741">
    <property type="component" value="Unassembled WGS sequence"/>
</dbReference>